<sequence>MGTRSLVQLKAQYTSTPTTLKAWTYKRKNSKTGETIEKPKTATVNPTMAFLRRMLAPTFGNANSMNPVLRTTLMTIGQGAAHTIRPVANLHITRAQRNPEEEDNNNN</sequence>
<accession>A0AAN9P0Z2</accession>
<proteinExistence type="predicted"/>
<reference evidence="1 2" key="1">
    <citation type="submission" date="2024-01" db="EMBL/GenBank/DDBJ databases">
        <title>The genomes of 5 underutilized Papilionoideae crops provide insights into root nodulation and disease resistanc.</title>
        <authorList>
            <person name="Jiang F."/>
        </authorList>
    </citation>
    <scope>NUCLEOTIDE SEQUENCE [LARGE SCALE GENOMIC DNA]</scope>
    <source>
        <strain evidence="1">DUOXIRENSHENG_FW03</strain>
        <tissue evidence="1">Leaves</tissue>
    </source>
</reference>
<evidence type="ECO:0000313" key="1">
    <source>
        <dbReference type="EMBL" id="KAK7380827.1"/>
    </source>
</evidence>
<evidence type="ECO:0000313" key="2">
    <source>
        <dbReference type="Proteomes" id="UP001386955"/>
    </source>
</evidence>
<comment type="caution">
    <text evidence="1">The sequence shown here is derived from an EMBL/GenBank/DDBJ whole genome shotgun (WGS) entry which is preliminary data.</text>
</comment>
<keyword evidence="2" id="KW-1185">Reference proteome</keyword>
<dbReference type="Proteomes" id="UP001386955">
    <property type="component" value="Unassembled WGS sequence"/>
</dbReference>
<dbReference type="AlphaFoldDB" id="A0AAN9P0Z2"/>
<protein>
    <submittedName>
        <fullName evidence="1">Uncharacterized protein</fullName>
    </submittedName>
</protein>
<organism evidence="1 2">
    <name type="scientific">Psophocarpus tetragonolobus</name>
    <name type="common">Winged bean</name>
    <name type="synonym">Dolichos tetragonolobus</name>
    <dbReference type="NCBI Taxonomy" id="3891"/>
    <lineage>
        <taxon>Eukaryota</taxon>
        <taxon>Viridiplantae</taxon>
        <taxon>Streptophyta</taxon>
        <taxon>Embryophyta</taxon>
        <taxon>Tracheophyta</taxon>
        <taxon>Spermatophyta</taxon>
        <taxon>Magnoliopsida</taxon>
        <taxon>eudicotyledons</taxon>
        <taxon>Gunneridae</taxon>
        <taxon>Pentapetalae</taxon>
        <taxon>rosids</taxon>
        <taxon>fabids</taxon>
        <taxon>Fabales</taxon>
        <taxon>Fabaceae</taxon>
        <taxon>Papilionoideae</taxon>
        <taxon>50 kb inversion clade</taxon>
        <taxon>NPAAA clade</taxon>
        <taxon>indigoferoid/millettioid clade</taxon>
        <taxon>Phaseoleae</taxon>
        <taxon>Psophocarpus</taxon>
    </lineage>
</organism>
<gene>
    <name evidence="1" type="ORF">VNO78_33346</name>
</gene>
<name>A0AAN9P0Z2_PSOTE</name>
<dbReference type="EMBL" id="JAYMYS010000009">
    <property type="protein sequence ID" value="KAK7380827.1"/>
    <property type="molecule type" value="Genomic_DNA"/>
</dbReference>